<proteinExistence type="predicted"/>
<evidence type="ECO:0000313" key="3">
    <source>
        <dbReference type="EMBL" id="KAF2797413.1"/>
    </source>
</evidence>
<dbReference type="OrthoDB" id="5297549at2759"/>
<dbReference type="InterPro" id="IPR039436">
    <property type="entry name" value="Asteroid_dom"/>
</dbReference>
<dbReference type="InterPro" id="IPR029060">
    <property type="entry name" value="PIN-like_dom_sf"/>
</dbReference>
<dbReference type="Proteomes" id="UP000799757">
    <property type="component" value="Unassembled WGS sequence"/>
</dbReference>
<evidence type="ECO:0000256" key="1">
    <source>
        <dbReference type="SAM" id="MobiDB-lite"/>
    </source>
</evidence>
<sequence length="430" mass="48694">MEALYLSEFAQVTRLVPGEADDWCASCANDNPRTIVFTSDTDLVLYEYPPECLIIFFKDVSLLPNPEFRAYSPITICKRLKLSSFIPLAYAIVQEPGKSLSENIEDAENCDLNSDAYLDFSKRYTTKIQTPSYVHNRPVVNVALQKLDVRVSEFVHQALGHILVPIIYLPFLLEDPHLAASWNLGEDLRILAYSLLSPNRVAVQEYQRRAQSITVQEHTLYPLEKTQSTAVKLLDNISAWIQWTADVNLPRGLIWPLFGVSLTLAQLQYPPKVSRLAGVINGDFDNTWDFVHLTARVHAVSYSLRLFKQCIEVWLALYETNVSGGLHDIILRLNQALESFPTIADMFTIPGQPKKEVLADDGTLRQALTNMYAGSSIKVPDEHTSKKKRKQERKAREKDEKKNLVREAGAKKPGANVFNVFDVLDRRTLS</sequence>
<feature type="region of interest" description="Disordered" evidence="1">
    <location>
        <begin position="379"/>
        <end position="410"/>
    </location>
</feature>
<keyword evidence="4" id="KW-1185">Reference proteome</keyword>
<evidence type="ECO:0000313" key="4">
    <source>
        <dbReference type="Proteomes" id="UP000799757"/>
    </source>
</evidence>
<reference evidence="3" key="1">
    <citation type="journal article" date="2020" name="Stud. Mycol.">
        <title>101 Dothideomycetes genomes: a test case for predicting lifestyles and emergence of pathogens.</title>
        <authorList>
            <person name="Haridas S."/>
            <person name="Albert R."/>
            <person name="Binder M."/>
            <person name="Bloem J."/>
            <person name="Labutti K."/>
            <person name="Salamov A."/>
            <person name="Andreopoulos B."/>
            <person name="Baker S."/>
            <person name="Barry K."/>
            <person name="Bills G."/>
            <person name="Bluhm B."/>
            <person name="Cannon C."/>
            <person name="Castanera R."/>
            <person name="Culley D."/>
            <person name="Daum C."/>
            <person name="Ezra D."/>
            <person name="Gonzalez J."/>
            <person name="Henrissat B."/>
            <person name="Kuo A."/>
            <person name="Liang C."/>
            <person name="Lipzen A."/>
            <person name="Lutzoni F."/>
            <person name="Magnuson J."/>
            <person name="Mondo S."/>
            <person name="Nolan M."/>
            <person name="Ohm R."/>
            <person name="Pangilinan J."/>
            <person name="Park H.-J."/>
            <person name="Ramirez L."/>
            <person name="Alfaro M."/>
            <person name="Sun H."/>
            <person name="Tritt A."/>
            <person name="Yoshinaga Y."/>
            <person name="Zwiers L.-H."/>
            <person name="Turgeon B."/>
            <person name="Goodwin S."/>
            <person name="Spatafora J."/>
            <person name="Crous P."/>
            <person name="Grigoriev I."/>
        </authorList>
    </citation>
    <scope>NUCLEOTIDE SEQUENCE</scope>
    <source>
        <strain evidence="3">CBS 109.77</strain>
    </source>
</reference>
<dbReference type="Pfam" id="PF12813">
    <property type="entry name" value="XPG_I_2"/>
    <property type="match status" value="1"/>
</dbReference>
<name>A0A6A6XMQ3_9PLEO</name>
<protein>
    <recommendedName>
        <fullName evidence="2">Asteroid domain-containing protein</fullName>
    </recommendedName>
</protein>
<evidence type="ECO:0000259" key="2">
    <source>
        <dbReference type="Pfam" id="PF12813"/>
    </source>
</evidence>
<organism evidence="3 4">
    <name type="scientific">Melanomma pulvis-pyrius CBS 109.77</name>
    <dbReference type="NCBI Taxonomy" id="1314802"/>
    <lineage>
        <taxon>Eukaryota</taxon>
        <taxon>Fungi</taxon>
        <taxon>Dikarya</taxon>
        <taxon>Ascomycota</taxon>
        <taxon>Pezizomycotina</taxon>
        <taxon>Dothideomycetes</taxon>
        <taxon>Pleosporomycetidae</taxon>
        <taxon>Pleosporales</taxon>
        <taxon>Melanommataceae</taxon>
        <taxon>Melanomma</taxon>
    </lineage>
</organism>
<accession>A0A6A6XMQ3</accession>
<feature type="compositionally biased region" description="Basic and acidic residues" evidence="1">
    <location>
        <begin position="394"/>
        <end position="410"/>
    </location>
</feature>
<feature type="domain" description="Asteroid" evidence="2">
    <location>
        <begin position="2"/>
        <end position="216"/>
    </location>
</feature>
<dbReference type="SUPFAM" id="SSF88723">
    <property type="entry name" value="PIN domain-like"/>
    <property type="match status" value="1"/>
</dbReference>
<gene>
    <name evidence="3" type="ORF">K505DRAFT_322608</name>
</gene>
<dbReference type="AlphaFoldDB" id="A0A6A6XMQ3"/>
<dbReference type="EMBL" id="MU001807">
    <property type="protein sequence ID" value="KAF2797413.1"/>
    <property type="molecule type" value="Genomic_DNA"/>
</dbReference>